<feature type="modified residue" description="4-aspartylphosphate" evidence="4">
    <location>
        <position position="472"/>
    </location>
</feature>
<dbReference type="InterPro" id="IPR001610">
    <property type="entry name" value="PAC"/>
</dbReference>
<dbReference type="AlphaFoldDB" id="A0A502E065"/>
<protein>
    <recommendedName>
        <fullName evidence="2">histidine kinase</fullName>
        <ecNumber evidence="2">2.7.13.3</ecNumber>
    </recommendedName>
</protein>
<dbReference type="InterPro" id="IPR000700">
    <property type="entry name" value="PAS-assoc_C"/>
</dbReference>
<dbReference type="InterPro" id="IPR004358">
    <property type="entry name" value="Sig_transdc_His_kin-like_C"/>
</dbReference>
<dbReference type="PROSITE" id="PS50112">
    <property type="entry name" value="PAS"/>
    <property type="match status" value="1"/>
</dbReference>
<dbReference type="InterPro" id="IPR003594">
    <property type="entry name" value="HATPase_dom"/>
</dbReference>
<gene>
    <name evidence="9" type="ORF">EAH82_01685</name>
</gene>
<name>A0A502E065_9BURK</name>
<dbReference type="PANTHER" id="PTHR43065:SF42">
    <property type="entry name" value="TWO-COMPONENT SENSOR PPRA"/>
    <property type="match status" value="1"/>
</dbReference>
<dbReference type="InterPro" id="IPR005467">
    <property type="entry name" value="His_kinase_dom"/>
</dbReference>
<dbReference type="PROSITE" id="PS50113">
    <property type="entry name" value="PAC"/>
    <property type="match status" value="1"/>
</dbReference>
<dbReference type="PROSITE" id="PS50109">
    <property type="entry name" value="HIS_KIN"/>
    <property type="match status" value="1"/>
</dbReference>
<dbReference type="PROSITE" id="PS50110">
    <property type="entry name" value="RESPONSE_REGULATORY"/>
    <property type="match status" value="1"/>
</dbReference>
<dbReference type="GO" id="GO:0000155">
    <property type="term" value="F:phosphorelay sensor kinase activity"/>
    <property type="evidence" value="ECO:0007669"/>
    <property type="project" value="InterPro"/>
</dbReference>
<dbReference type="SMART" id="SM00388">
    <property type="entry name" value="HisKA"/>
    <property type="match status" value="1"/>
</dbReference>
<evidence type="ECO:0000259" key="5">
    <source>
        <dbReference type="PROSITE" id="PS50109"/>
    </source>
</evidence>
<evidence type="ECO:0000256" key="3">
    <source>
        <dbReference type="ARBA" id="ARBA00022553"/>
    </source>
</evidence>
<keyword evidence="3 4" id="KW-0597">Phosphoprotein</keyword>
<organism evidence="9 10">
    <name type="scientific">Variovorax guangxiensis</name>
    <dbReference type="NCBI Taxonomy" id="1775474"/>
    <lineage>
        <taxon>Bacteria</taxon>
        <taxon>Pseudomonadati</taxon>
        <taxon>Pseudomonadota</taxon>
        <taxon>Betaproteobacteria</taxon>
        <taxon>Burkholderiales</taxon>
        <taxon>Comamonadaceae</taxon>
        <taxon>Variovorax</taxon>
    </lineage>
</organism>
<dbReference type="NCBIfam" id="NF010076">
    <property type="entry name" value="PRK13557.1"/>
    <property type="match status" value="1"/>
</dbReference>
<evidence type="ECO:0000256" key="2">
    <source>
        <dbReference type="ARBA" id="ARBA00012438"/>
    </source>
</evidence>
<proteinExistence type="predicted"/>
<dbReference type="Gene3D" id="3.30.450.20">
    <property type="entry name" value="PAS domain"/>
    <property type="match status" value="1"/>
</dbReference>
<comment type="caution">
    <text evidence="9">The sequence shown here is derived from an EMBL/GenBank/DDBJ whole genome shotgun (WGS) entry which is preliminary data.</text>
</comment>
<dbReference type="Pfam" id="PF00072">
    <property type="entry name" value="Response_reg"/>
    <property type="match status" value="1"/>
</dbReference>
<dbReference type="Gene3D" id="3.40.50.2300">
    <property type="match status" value="1"/>
</dbReference>
<evidence type="ECO:0000259" key="6">
    <source>
        <dbReference type="PROSITE" id="PS50110"/>
    </source>
</evidence>
<dbReference type="EMBL" id="RCZI01000001">
    <property type="protein sequence ID" value="TPG30993.1"/>
    <property type="molecule type" value="Genomic_DNA"/>
</dbReference>
<dbReference type="SMART" id="SM00086">
    <property type="entry name" value="PAC"/>
    <property type="match status" value="1"/>
</dbReference>
<evidence type="ECO:0000256" key="1">
    <source>
        <dbReference type="ARBA" id="ARBA00000085"/>
    </source>
</evidence>
<dbReference type="PANTHER" id="PTHR43065">
    <property type="entry name" value="SENSOR HISTIDINE KINASE"/>
    <property type="match status" value="1"/>
</dbReference>
<dbReference type="Pfam" id="PF02518">
    <property type="entry name" value="HATPase_c"/>
    <property type="match status" value="1"/>
</dbReference>
<feature type="domain" description="PAC" evidence="8">
    <location>
        <begin position="105"/>
        <end position="159"/>
    </location>
</feature>
<feature type="domain" description="Histidine kinase" evidence="5">
    <location>
        <begin position="172"/>
        <end position="399"/>
    </location>
</feature>
<dbReference type="InterPro" id="IPR003661">
    <property type="entry name" value="HisK_dim/P_dom"/>
</dbReference>
<dbReference type="NCBIfam" id="TIGR00229">
    <property type="entry name" value="sensory_box"/>
    <property type="match status" value="1"/>
</dbReference>
<reference evidence="9 10" key="1">
    <citation type="journal article" date="2019" name="Environ. Microbiol.">
        <title>Species interactions and distinct microbial communities in high Arctic permafrost affected cryosols are associated with the CH4 and CO2 gas fluxes.</title>
        <authorList>
            <person name="Altshuler I."/>
            <person name="Hamel J."/>
            <person name="Turney S."/>
            <person name="Magnuson E."/>
            <person name="Levesque R."/>
            <person name="Greer C."/>
            <person name="Whyte L.G."/>
        </authorList>
    </citation>
    <scope>NUCLEOTIDE SEQUENCE [LARGE SCALE GENOMIC DNA]</scope>
    <source>
        <strain evidence="9 10">S06.C</strain>
    </source>
</reference>
<dbReference type="Pfam" id="PF13426">
    <property type="entry name" value="PAS_9"/>
    <property type="match status" value="1"/>
</dbReference>
<dbReference type="OrthoDB" id="9792270at2"/>
<evidence type="ECO:0000259" key="7">
    <source>
        <dbReference type="PROSITE" id="PS50112"/>
    </source>
</evidence>
<dbReference type="SMART" id="SM00387">
    <property type="entry name" value="HATPase_c"/>
    <property type="match status" value="1"/>
</dbReference>
<dbReference type="InterPro" id="IPR011006">
    <property type="entry name" value="CheY-like_superfamily"/>
</dbReference>
<accession>A0A502E065</accession>
<dbReference type="InterPro" id="IPR036097">
    <property type="entry name" value="HisK_dim/P_sf"/>
</dbReference>
<evidence type="ECO:0000313" key="10">
    <source>
        <dbReference type="Proteomes" id="UP000319212"/>
    </source>
</evidence>
<dbReference type="InterPro" id="IPR036890">
    <property type="entry name" value="HATPase_C_sf"/>
</dbReference>
<evidence type="ECO:0000256" key="4">
    <source>
        <dbReference type="PROSITE-ProRule" id="PRU00169"/>
    </source>
</evidence>
<dbReference type="InterPro" id="IPR000014">
    <property type="entry name" value="PAS"/>
</dbReference>
<dbReference type="Gene3D" id="1.10.287.130">
    <property type="match status" value="1"/>
</dbReference>
<dbReference type="SUPFAM" id="SSF55874">
    <property type="entry name" value="ATPase domain of HSP90 chaperone/DNA topoisomerase II/histidine kinase"/>
    <property type="match status" value="1"/>
</dbReference>
<feature type="domain" description="PAS" evidence="7">
    <location>
        <begin position="31"/>
        <end position="104"/>
    </location>
</feature>
<sequence>MSQSEKPPIRNSTPPEIDVEVAGVDSIVAHRNDIFFAAIETTRMPMLVTDPRLPDNPIVFVNRAFLSMSGYAHDEIMGQNCRFLQGSETSRTTVAAIREAIQERKEIAVELLNYRKDGSAFWNALYISPVYNQNKELVYFFASQLDVSRRRDAEEALGQSQKMEALGQLTGGISHDFNNLLQVMSGHLDIMRARLDLGRFDEASARRSMDNIRSAIATAATLTQQLLAFSRKQRLEGRSVNLNAVAEGIVDLASSALGDKASVELKLDRDLGTCQLDPTQLEVALLNILVNARDAMPDGGTIIVKTKNVEVDAEDLTAYSGLTPGHYVSISITDTGTGIPPAIVGRVMDPFFTTKDEGKGTGLGLSMVYGFAKQSGGTASIYSEEGIGTTVRLYFPVSKHLHRAPKLISRAKERGGSETILVVDDRMEVAELSREMLEGLGYTVLVANGGREALELVQQLDVDERPALLFSDLIMPGGINGFALARELRKRDPSIKVLLTTGYAGSSDGTNTDEGADFEIIKKPYRLVDLARRVRMVLEGPTGATT</sequence>
<dbReference type="InterPro" id="IPR035965">
    <property type="entry name" value="PAS-like_dom_sf"/>
</dbReference>
<dbReference type="Gene3D" id="3.30.565.10">
    <property type="entry name" value="Histidine kinase-like ATPase, C-terminal domain"/>
    <property type="match status" value="1"/>
</dbReference>
<dbReference type="InterPro" id="IPR001789">
    <property type="entry name" value="Sig_transdc_resp-reg_receiver"/>
</dbReference>
<dbReference type="CDD" id="cd00082">
    <property type="entry name" value="HisKA"/>
    <property type="match status" value="1"/>
</dbReference>
<comment type="catalytic activity">
    <reaction evidence="1">
        <text>ATP + protein L-histidine = ADP + protein N-phospho-L-histidine.</text>
        <dbReference type="EC" id="2.7.13.3"/>
    </reaction>
</comment>
<evidence type="ECO:0000313" key="9">
    <source>
        <dbReference type="EMBL" id="TPG30993.1"/>
    </source>
</evidence>
<dbReference type="SMART" id="SM00448">
    <property type="entry name" value="REC"/>
    <property type="match status" value="1"/>
</dbReference>
<dbReference type="PRINTS" id="PR00344">
    <property type="entry name" value="BCTRLSENSOR"/>
</dbReference>
<dbReference type="SUPFAM" id="SSF52172">
    <property type="entry name" value="CheY-like"/>
    <property type="match status" value="1"/>
</dbReference>
<dbReference type="SUPFAM" id="SSF47384">
    <property type="entry name" value="Homodimeric domain of signal transducing histidine kinase"/>
    <property type="match status" value="1"/>
</dbReference>
<feature type="domain" description="Response regulatory" evidence="6">
    <location>
        <begin position="419"/>
        <end position="538"/>
    </location>
</feature>
<dbReference type="EC" id="2.7.13.3" evidence="2"/>
<dbReference type="Proteomes" id="UP000319212">
    <property type="component" value="Unassembled WGS sequence"/>
</dbReference>
<dbReference type="CDD" id="cd00130">
    <property type="entry name" value="PAS"/>
    <property type="match status" value="1"/>
</dbReference>
<dbReference type="SMART" id="SM00091">
    <property type="entry name" value="PAS"/>
    <property type="match status" value="1"/>
</dbReference>
<dbReference type="SUPFAM" id="SSF55785">
    <property type="entry name" value="PYP-like sensor domain (PAS domain)"/>
    <property type="match status" value="1"/>
</dbReference>
<evidence type="ECO:0000259" key="8">
    <source>
        <dbReference type="PROSITE" id="PS50113"/>
    </source>
</evidence>